<feature type="chain" id="PRO_5046775535" evidence="1">
    <location>
        <begin position="24"/>
        <end position="118"/>
    </location>
</feature>
<evidence type="ECO:0000256" key="1">
    <source>
        <dbReference type="SAM" id="SignalP"/>
    </source>
</evidence>
<reference evidence="2 3" key="1">
    <citation type="submission" date="2024-07" db="EMBL/GenBank/DDBJ databases">
        <title>Section-level genome sequencing and comparative genomics of Aspergillus sections Usti and Cavernicolus.</title>
        <authorList>
            <consortium name="Lawrence Berkeley National Laboratory"/>
            <person name="Nybo J.L."/>
            <person name="Vesth T.C."/>
            <person name="Theobald S."/>
            <person name="Frisvad J.C."/>
            <person name="Larsen T.O."/>
            <person name="Kjaerboelling I."/>
            <person name="Rothschild-Mancinelli K."/>
            <person name="Lyhne E.K."/>
            <person name="Kogle M.E."/>
            <person name="Barry K."/>
            <person name="Clum A."/>
            <person name="Na H."/>
            <person name="Ledsgaard L."/>
            <person name="Lin J."/>
            <person name="Lipzen A."/>
            <person name="Kuo A."/>
            <person name="Riley R."/>
            <person name="Mondo S."/>
            <person name="LaButti K."/>
            <person name="Haridas S."/>
            <person name="Pangalinan J."/>
            <person name="Salamov A.A."/>
            <person name="Simmons B.A."/>
            <person name="Magnuson J.K."/>
            <person name="Chen J."/>
            <person name="Drula E."/>
            <person name="Henrissat B."/>
            <person name="Wiebenga A."/>
            <person name="Lubbers R.J."/>
            <person name="Gomes A.C."/>
            <person name="Makela M.R."/>
            <person name="Stajich J."/>
            <person name="Grigoriev I.V."/>
            <person name="Mortensen U.H."/>
            <person name="De vries R.P."/>
            <person name="Baker S.E."/>
            <person name="Andersen M.R."/>
        </authorList>
    </citation>
    <scope>NUCLEOTIDE SEQUENCE [LARGE SCALE GENOMIC DNA]</scope>
    <source>
        <strain evidence="2 3">CBS 600.67</strain>
    </source>
</reference>
<protein>
    <submittedName>
        <fullName evidence="2">Uncharacterized protein</fullName>
    </submittedName>
</protein>
<gene>
    <name evidence="2" type="ORF">BDW59DRAFT_160763</name>
</gene>
<organism evidence="2 3">
    <name type="scientific">Aspergillus cavernicola</name>
    <dbReference type="NCBI Taxonomy" id="176166"/>
    <lineage>
        <taxon>Eukaryota</taxon>
        <taxon>Fungi</taxon>
        <taxon>Dikarya</taxon>
        <taxon>Ascomycota</taxon>
        <taxon>Pezizomycotina</taxon>
        <taxon>Eurotiomycetes</taxon>
        <taxon>Eurotiomycetidae</taxon>
        <taxon>Eurotiales</taxon>
        <taxon>Aspergillaceae</taxon>
        <taxon>Aspergillus</taxon>
        <taxon>Aspergillus subgen. Nidulantes</taxon>
    </lineage>
</organism>
<dbReference type="EMBL" id="JBFXLS010000028">
    <property type="protein sequence ID" value="KAL2826876.1"/>
    <property type="molecule type" value="Genomic_DNA"/>
</dbReference>
<dbReference type="Proteomes" id="UP001610335">
    <property type="component" value="Unassembled WGS sequence"/>
</dbReference>
<feature type="signal peptide" evidence="1">
    <location>
        <begin position="1"/>
        <end position="23"/>
    </location>
</feature>
<accession>A0ABR4IGI7</accession>
<evidence type="ECO:0000313" key="3">
    <source>
        <dbReference type="Proteomes" id="UP001610335"/>
    </source>
</evidence>
<name>A0ABR4IGI7_9EURO</name>
<proteinExistence type="predicted"/>
<keyword evidence="1" id="KW-0732">Signal</keyword>
<sequence length="118" mass="12857">MKTPTLSTLFISLLTLTGTTTLASPDDTAKHLTKRVSCIDLGYRPVAEAQSCVDFLFNRGTENCVVSGTNQEFCSNGNTAIMGSNINNRPGGGDFFVICYFILFHFPKVWGADNNNSH</sequence>
<keyword evidence="3" id="KW-1185">Reference proteome</keyword>
<comment type="caution">
    <text evidence="2">The sequence shown here is derived from an EMBL/GenBank/DDBJ whole genome shotgun (WGS) entry which is preliminary data.</text>
</comment>
<evidence type="ECO:0000313" key="2">
    <source>
        <dbReference type="EMBL" id="KAL2826876.1"/>
    </source>
</evidence>